<dbReference type="PANTHER" id="PTHR47782">
    <property type="entry name" value="ZN(II)2CYS6 TRANSCRIPTION FACTOR (EUROFUNG)-RELATED"/>
    <property type="match status" value="1"/>
</dbReference>
<keyword evidence="12" id="KW-1185">Reference proteome</keyword>
<dbReference type="GO" id="GO:0000981">
    <property type="term" value="F:DNA-binding transcription factor activity, RNA polymerase II-specific"/>
    <property type="evidence" value="ECO:0007669"/>
    <property type="project" value="InterPro"/>
</dbReference>
<evidence type="ECO:0000256" key="6">
    <source>
        <dbReference type="ARBA" id="ARBA00023163"/>
    </source>
</evidence>
<feature type="region of interest" description="Disordered" evidence="8">
    <location>
        <begin position="705"/>
        <end position="724"/>
    </location>
</feature>
<dbReference type="Pfam" id="PF04082">
    <property type="entry name" value="Fungal_trans"/>
    <property type="match status" value="1"/>
</dbReference>
<feature type="compositionally biased region" description="Pro residues" evidence="8">
    <location>
        <begin position="179"/>
        <end position="199"/>
    </location>
</feature>
<evidence type="ECO:0000256" key="3">
    <source>
        <dbReference type="ARBA" id="ARBA00022833"/>
    </source>
</evidence>
<sequence length="984" mass="106150">MHACERCHSRKVKCDRRLPHCTSCAKSQAQCHYPNKWRGRQLQQEYLKSVERRLRELEQENARLRDRAAEPSDTPMSGTATTATDAEDTTAITVALVPTEPSQGQAHAIHSSSLLQGPLPVPHEAAASTSTSTSTLALTPVSASASTAASAPAQARFPPPLHPPLALPLPSSSIDSSPGPLPALAPPPPPPHPPLPSSPQSPQSYGRPSSSRPAVSPHDHTSPPPLVTQLSPTRSASSHRTPGEEARYLGSSNGVEFTDVVERVVDRSSHDGGPGGPGDRVFGRTVDERHTYGYGSLAADAHDTADCATNATVTDDAAVANDRVALPRVAHPPTTLVDEAIAMPLVESYFAHWHLTFPLLYRPAFLRMVQDLYAEPVRYQQDAACAFAFDIVLALGAVPAKRRVEWGLGFGDAERHFARALARLDAVTSLRDIRALQALLLYAKYGIHASLRDTSSELWEVLGKATQLVVELGLHQTGASGPTGAAAARLQPRCETHITGPLPAAVRTEMQRRSFWCYYNLETIVNISLGRPLSIHDDDIDVPLPLAADDEEIGLETLAAAADGSACDNSSNNNDNNSNELPSSSSPPSSSSFHPSASHSLFLHHIQYRRLQARIHRCMYTSRSMQTRPLSERQAVRREIYVSLQEWQRGTSRLNLQPQNQPHKPITSSFLHPSWYQALYHSACLMLFRPSTAFPAVEFLAKEHGGGDDGGGGGDGDEDVSGAGGGMAEDPLHILWTASRGVLHRYGELLRSRHFNYSWVSLYTIFMAGLANVYSVGCCAQRRRRFCHGAHLHNQGRANHSPDAATSSAAAGPPSPPFLPSLLDVICDFRDCSNILTAIGERWNDARVPYDTFARLSFSALRELTTVTCRSDAGDCRCLAAAVDCSGSNDTFPSVPANANKQLGPAPPLSSFASPLPAPLPPLATSYAPPFSECFAASGTIAPLGFTAGFSGVGPSTMEDSFAPDHTLTDYYSMVDFQQLFQEM</sequence>
<name>A0A167XTG2_9HYPO</name>
<evidence type="ECO:0000256" key="8">
    <source>
        <dbReference type="SAM" id="MobiDB-lite"/>
    </source>
</evidence>
<dbReference type="SMART" id="SM00066">
    <property type="entry name" value="GAL4"/>
    <property type="match status" value="1"/>
</dbReference>
<dbReference type="PROSITE" id="PS50048">
    <property type="entry name" value="ZN2_CY6_FUNGAL_2"/>
    <property type="match status" value="1"/>
</dbReference>
<dbReference type="CDD" id="cd12148">
    <property type="entry name" value="fungal_TF_MHR"/>
    <property type="match status" value="1"/>
</dbReference>
<dbReference type="AlphaFoldDB" id="A0A167XTG2"/>
<evidence type="ECO:0000259" key="10">
    <source>
        <dbReference type="PROSITE" id="PS50048"/>
    </source>
</evidence>
<dbReference type="Proteomes" id="UP000076874">
    <property type="component" value="Unassembled WGS sequence"/>
</dbReference>
<keyword evidence="9" id="KW-0472">Membrane</keyword>
<comment type="subcellular location">
    <subcellularLocation>
        <location evidence="1">Nucleus</location>
    </subcellularLocation>
</comment>
<feature type="compositionally biased region" description="Basic and acidic residues" evidence="8">
    <location>
        <begin position="61"/>
        <end position="70"/>
    </location>
</feature>
<keyword evidence="2" id="KW-0479">Metal-binding</keyword>
<feature type="domain" description="Zn(2)-C6 fungal-type" evidence="10">
    <location>
        <begin position="3"/>
        <end position="33"/>
    </location>
</feature>
<evidence type="ECO:0000313" key="12">
    <source>
        <dbReference type="Proteomes" id="UP000076874"/>
    </source>
</evidence>
<dbReference type="EMBL" id="AZHD01000003">
    <property type="protein sequence ID" value="OAA65376.1"/>
    <property type="molecule type" value="Genomic_DNA"/>
</dbReference>
<dbReference type="Pfam" id="PF00172">
    <property type="entry name" value="Zn_clus"/>
    <property type="match status" value="1"/>
</dbReference>
<feature type="region of interest" description="Disordered" evidence="8">
    <location>
        <begin position="564"/>
        <end position="593"/>
    </location>
</feature>
<dbReference type="GO" id="GO:0006351">
    <property type="term" value="P:DNA-templated transcription"/>
    <property type="evidence" value="ECO:0007669"/>
    <property type="project" value="InterPro"/>
</dbReference>
<keyword evidence="7" id="KW-0539">Nucleus</keyword>
<dbReference type="GO" id="GO:0008270">
    <property type="term" value="F:zinc ion binding"/>
    <property type="evidence" value="ECO:0007669"/>
    <property type="project" value="InterPro"/>
</dbReference>
<reference evidence="11 12" key="1">
    <citation type="journal article" date="2016" name="Genome Biol. Evol.">
        <title>Divergent and convergent evolution of fungal pathogenicity.</title>
        <authorList>
            <person name="Shang Y."/>
            <person name="Xiao G."/>
            <person name="Zheng P."/>
            <person name="Cen K."/>
            <person name="Zhan S."/>
            <person name="Wang C."/>
        </authorList>
    </citation>
    <scope>NUCLEOTIDE SEQUENCE [LARGE SCALE GENOMIC DNA]</scope>
    <source>
        <strain evidence="11 12">RCEF 264</strain>
    </source>
</reference>
<feature type="compositionally biased region" description="Polar residues" evidence="8">
    <location>
        <begin position="228"/>
        <end position="240"/>
    </location>
</feature>
<keyword evidence="6" id="KW-0804">Transcription</keyword>
<keyword evidence="3" id="KW-0862">Zinc</keyword>
<comment type="caution">
    <text evidence="11">The sequence shown here is derived from an EMBL/GenBank/DDBJ whole genome shotgun (WGS) entry which is preliminary data.</text>
</comment>
<dbReference type="STRING" id="1081102.A0A167XTG2"/>
<proteinExistence type="predicted"/>
<feature type="compositionally biased region" description="Low complexity" evidence="8">
    <location>
        <begin position="168"/>
        <end position="178"/>
    </location>
</feature>
<keyword evidence="5" id="KW-0238">DNA-binding</keyword>
<dbReference type="PANTHER" id="PTHR47782:SF12">
    <property type="entry name" value="ZN(II)2CYS6 TRANSCRIPTION FACTOR (EUROFUNG)"/>
    <property type="match status" value="1"/>
</dbReference>
<dbReference type="GO" id="GO:0045944">
    <property type="term" value="P:positive regulation of transcription by RNA polymerase II"/>
    <property type="evidence" value="ECO:0007669"/>
    <property type="project" value="TreeGrafter"/>
</dbReference>
<dbReference type="InterPro" id="IPR052202">
    <property type="entry name" value="Yeast_MetPath_Reg"/>
</dbReference>
<evidence type="ECO:0000256" key="1">
    <source>
        <dbReference type="ARBA" id="ARBA00004123"/>
    </source>
</evidence>
<dbReference type="InterPro" id="IPR036864">
    <property type="entry name" value="Zn2-C6_fun-type_DNA-bd_sf"/>
</dbReference>
<gene>
    <name evidence="11" type="ORF">SPI_02163</name>
</gene>
<feature type="compositionally biased region" description="Low complexity" evidence="8">
    <location>
        <begin position="200"/>
        <end position="213"/>
    </location>
</feature>
<dbReference type="PROSITE" id="PS00463">
    <property type="entry name" value="ZN2_CY6_FUNGAL_1"/>
    <property type="match status" value="1"/>
</dbReference>
<feature type="region of interest" description="Disordered" evidence="8">
    <location>
        <begin position="150"/>
        <end position="254"/>
    </location>
</feature>
<organism evidence="11 12">
    <name type="scientific">Niveomyces insectorum RCEF 264</name>
    <dbReference type="NCBI Taxonomy" id="1081102"/>
    <lineage>
        <taxon>Eukaryota</taxon>
        <taxon>Fungi</taxon>
        <taxon>Dikarya</taxon>
        <taxon>Ascomycota</taxon>
        <taxon>Pezizomycotina</taxon>
        <taxon>Sordariomycetes</taxon>
        <taxon>Hypocreomycetidae</taxon>
        <taxon>Hypocreales</taxon>
        <taxon>Cordycipitaceae</taxon>
        <taxon>Niveomyces</taxon>
    </lineage>
</organism>
<feature type="region of interest" description="Disordered" evidence="8">
    <location>
        <begin position="61"/>
        <end position="83"/>
    </location>
</feature>
<dbReference type="InterPro" id="IPR001138">
    <property type="entry name" value="Zn2Cys6_DnaBD"/>
</dbReference>
<dbReference type="SUPFAM" id="SSF57701">
    <property type="entry name" value="Zn2/Cys6 DNA-binding domain"/>
    <property type="match status" value="1"/>
</dbReference>
<evidence type="ECO:0000256" key="2">
    <source>
        <dbReference type="ARBA" id="ARBA00022723"/>
    </source>
</evidence>
<keyword evidence="9" id="KW-1133">Transmembrane helix</keyword>
<dbReference type="InterPro" id="IPR007219">
    <property type="entry name" value="XnlR_reg_dom"/>
</dbReference>
<dbReference type="GO" id="GO:0005634">
    <property type="term" value="C:nucleus"/>
    <property type="evidence" value="ECO:0007669"/>
    <property type="project" value="UniProtKB-SubCell"/>
</dbReference>
<dbReference type="SMART" id="SM00906">
    <property type="entry name" value="Fungal_trans"/>
    <property type="match status" value="1"/>
</dbReference>
<evidence type="ECO:0000256" key="7">
    <source>
        <dbReference type="ARBA" id="ARBA00023242"/>
    </source>
</evidence>
<evidence type="ECO:0000313" key="11">
    <source>
        <dbReference type="EMBL" id="OAA65376.1"/>
    </source>
</evidence>
<evidence type="ECO:0000256" key="9">
    <source>
        <dbReference type="SAM" id="Phobius"/>
    </source>
</evidence>
<evidence type="ECO:0000256" key="5">
    <source>
        <dbReference type="ARBA" id="ARBA00023125"/>
    </source>
</evidence>
<keyword evidence="9" id="KW-0812">Transmembrane</keyword>
<dbReference type="Gene3D" id="4.10.240.10">
    <property type="entry name" value="Zn(2)-C6 fungal-type DNA-binding domain"/>
    <property type="match status" value="1"/>
</dbReference>
<feature type="compositionally biased region" description="Pro residues" evidence="8">
    <location>
        <begin position="157"/>
        <end position="167"/>
    </location>
</feature>
<dbReference type="GO" id="GO:0043565">
    <property type="term" value="F:sequence-specific DNA binding"/>
    <property type="evidence" value="ECO:0007669"/>
    <property type="project" value="TreeGrafter"/>
</dbReference>
<dbReference type="OrthoDB" id="4917319at2759"/>
<keyword evidence="4" id="KW-0805">Transcription regulation</keyword>
<accession>A0A167XTG2</accession>
<protein>
    <submittedName>
        <fullName evidence="11">Transcription factor</fullName>
    </submittedName>
</protein>
<feature type="transmembrane region" description="Helical" evidence="9">
    <location>
        <begin position="757"/>
        <end position="776"/>
    </location>
</feature>
<dbReference type="CDD" id="cd00067">
    <property type="entry name" value="GAL4"/>
    <property type="match status" value="1"/>
</dbReference>
<evidence type="ECO:0000256" key="4">
    <source>
        <dbReference type="ARBA" id="ARBA00023015"/>
    </source>
</evidence>